<accession>A0AAN9RU18</accession>
<sequence>MKKGSSRVLRRLIDVQKAKSRESKDDPLELRFPVTKDVRVAEVARQLCVNIALDNLHLPSSLSTSGEYEVTLRLPRSIPLPEGKLELERSPIESWRSLYFMPRSSKDGDDPLKVIQDMLGALKMQLTAQEEQQVQMQEQQVLIQLANDSRQDNLSATISSLYSQGKINISEGNNVDMALHEEIHQLTNKLQRLHESSKVKKDLGAMKSKNFDKQLFVLQSHLEKIEGSSDEIYLREFQEMGKAIWLLQHEIHKSQVLQDHFWLKPK</sequence>
<evidence type="ECO:0000313" key="2">
    <source>
        <dbReference type="Proteomes" id="UP001386955"/>
    </source>
</evidence>
<keyword evidence="2" id="KW-1185">Reference proteome</keyword>
<comment type="caution">
    <text evidence="1">The sequence shown here is derived from an EMBL/GenBank/DDBJ whole genome shotgun (WGS) entry which is preliminary data.</text>
</comment>
<protein>
    <submittedName>
        <fullName evidence="1">Uncharacterized protein</fullName>
    </submittedName>
</protein>
<dbReference type="Proteomes" id="UP001386955">
    <property type="component" value="Unassembled WGS sequence"/>
</dbReference>
<dbReference type="PANTHER" id="PTHR35468:SF1">
    <property type="entry name" value="MYOSIN-LIKE PROTEIN"/>
    <property type="match status" value="1"/>
</dbReference>
<dbReference type="AlphaFoldDB" id="A0AAN9RU18"/>
<gene>
    <name evidence="1" type="ORF">VNO78_28926</name>
</gene>
<reference evidence="1 2" key="1">
    <citation type="submission" date="2024-01" db="EMBL/GenBank/DDBJ databases">
        <title>The genomes of 5 underutilized Papilionoideae crops provide insights into root nodulation and disease resistanc.</title>
        <authorList>
            <person name="Jiang F."/>
        </authorList>
    </citation>
    <scope>NUCLEOTIDE SEQUENCE [LARGE SCALE GENOMIC DNA]</scope>
    <source>
        <strain evidence="1">DUOXIRENSHENG_FW03</strain>
        <tissue evidence="1">Leaves</tissue>
    </source>
</reference>
<evidence type="ECO:0000313" key="1">
    <source>
        <dbReference type="EMBL" id="KAK7383252.1"/>
    </source>
</evidence>
<name>A0AAN9RU18_PSOTE</name>
<dbReference type="PANTHER" id="PTHR35468">
    <property type="entry name" value="MYOSIN-LIKE PROTEIN"/>
    <property type="match status" value="1"/>
</dbReference>
<organism evidence="1 2">
    <name type="scientific">Psophocarpus tetragonolobus</name>
    <name type="common">Winged bean</name>
    <name type="synonym">Dolichos tetragonolobus</name>
    <dbReference type="NCBI Taxonomy" id="3891"/>
    <lineage>
        <taxon>Eukaryota</taxon>
        <taxon>Viridiplantae</taxon>
        <taxon>Streptophyta</taxon>
        <taxon>Embryophyta</taxon>
        <taxon>Tracheophyta</taxon>
        <taxon>Spermatophyta</taxon>
        <taxon>Magnoliopsida</taxon>
        <taxon>eudicotyledons</taxon>
        <taxon>Gunneridae</taxon>
        <taxon>Pentapetalae</taxon>
        <taxon>rosids</taxon>
        <taxon>fabids</taxon>
        <taxon>Fabales</taxon>
        <taxon>Fabaceae</taxon>
        <taxon>Papilionoideae</taxon>
        <taxon>50 kb inversion clade</taxon>
        <taxon>NPAAA clade</taxon>
        <taxon>indigoferoid/millettioid clade</taxon>
        <taxon>Phaseoleae</taxon>
        <taxon>Psophocarpus</taxon>
    </lineage>
</organism>
<dbReference type="EMBL" id="JAYMYS010000008">
    <property type="protein sequence ID" value="KAK7383252.1"/>
    <property type="molecule type" value="Genomic_DNA"/>
</dbReference>
<proteinExistence type="predicted"/>